<comment type="subcellular location">
    <subcellularLocation>
        <location evidence="5">Cell membrane</location>
        <topology evidence="5">Multi-pass membrane protein</topology>
    </subcellularLocation>
    <subcellularLocation>
        <location evidence="1">Membrane</location>
        <topology evidence="1">Multi-pass membrane protein</topology>
    </subcellularLocation>
</comment>
<keyword evidence="5" id="KW-1003">Cell membrane</keyword>
<feature type="transmembrane region" description="Helical" evidence="5">
    <location>
        <begin position="70"/>
        <end position="90"/>
    </location>
</feature>
<protein>
    <recommendedName>
        <fullName evidence="5">Probable membrane transporter protein</fullName>
    </recommendedName>
</protein>
<keyword evidence="7" id="KW-1185">Reference proteome</keyword>
<comment type="caution">
    <text evidence="6">The sequence shown here is derived from an EMBL/GenBank/DDBJ whole genome shotgun (WGS) entry which is preliminary data.</text>
</comment>
<dbReference type="RefSeq" id="WP_141995920.1">
    <property type="nucleotide sequence ID" value="NZ_VFML01000001.1"/>
</dbReference>
<name>A0A542DDB1_AMYCI</name>
<organism evidence="6 7">
    <name type="scientific">Amycolatopsis cihanbeyliensis</name>
    <dbReference type="NCBI Taxonomy" id="1128664"/>
    <lineage>
        <taxon>Bacteria</taxon>
        <taxon>Bacillati</taxon>
        <taxon>Actinomycetota</taxon>
        <taxon>Actinomycetes</taxon>
        <taxon>Pseudonocardiales</taxon>
        <taxon>Pseudonocardiaceae</taxon>
        <taxon>Amycolatopsis</taxon>
    </lineage>
</organism>
<feature type="transmembrane region" description="Helical" evidence="5">
    <location>
        <begin position="37"/>
        <end position="58"/>
    </location>
</feature>
<evidence type="ECO:0000256" key="1">
    <source>
        <dbReference type="ARBA" id="ARBA00004141"/>
    </source>
</evidence>
<keyword evidence="3 5" id="KW-1133">Transmembrane helix</keyword>
<comment type="similarity">
    <text evidence="5">Belongs to the 4-toluene sulfonate uptake permease (TSUP) (TC 2.A.102) family.</text>
</comment>
<evidence type="ECO:0000256" key="3">
    <source>
        <dbReference type="ARBA" id="ARBA00022989"/>
    </source>
</evidence>
<sequence>MSLLLLLTIIPALAVIQSVFGVGLLFFGTPLLLILGYQYVELLYVLLPASLTLSLLQIRFDHTVRARDATALAVWTVPAIVAGMFTSLLVLEGMDIRYPVAALLVCVAVMRLVPAAHRRLRRGCAAVGRPAITAIALLHGLTNMGGGLLAVYAGARSEDKKEIHRTVALAYALFALSQLVTLYVVHGPPLPTVGLLGSVAGVVAAYVLVGRRVYQGLSNRRYQLYFSAFMLTGAGVLMWQAS</sequence>
<proteinExistence type="inferred from homology"/>
<keyword evidence="4 5" id="KW-0472">Membrane</keyword>
<evidence type="ECO:0000256" key="2">
    <source>
        <dbReference type="ARBA" id="ARBA00022692"/>
    </source>
</evidence>
<reference evidence="6 7" key="1">
    <citation type="submission" date="2019-06" db="EMBL/GenBank/DDBJ databases">
        <title>Sequencing the genomes of 1000 actinobacteria strains.</title>
        <authorList>
            <person name="Klenk H.-P."/>
        </authorList>
    </citation>
    <scope>NUCLEOTIDE SEQUENCE [LARGE SCALE GENOMIC DNA]</scope>
    <source>
        <strain evidence="6 7">DSM 45679</strain>
    </source>
</reference>
<dbReference type="EMBL" id="VFML01000001">
    <property type="protein sequence ID" value="TQJ01067.1"/>
    <property type="molecule type" value="Genomic_DNA"/>
</dbReference>
<dbReference type="AlphaFoldDB" id="A0A542DDB1"/>
<dbReference type="Proteomes" id="UP000320876">
    <property type="component" value="Unassembled WGS sequence"/>
</dbReference>
<gene>
    <name evidence="6" type="ORF">FB471_0731</name>
</gene>
<feature type="transmembrane region" description="Helical" evidence="5">
    <location>
        <begin position="96"/>
        <end position="113"/>
    </location>
</feature>
<accession>A0A542DDB1</accession>
<evidence type="ECO:0000256" key="5">
    <source>
        <dbReference type="RuleBase" id="RU363041"/>
    </source>
</evidence>
<keyword evidence="2 5" id="KW-0812">Transmembrane</keyword>
<dbReference type="GO" id="GO:0005886">
    <property type="term" value="C:plasma membrane"/>
    <property type="evidence" value="ECO:0007669"/>
    <property type="project" value="UniProtKB-SubCell"/>
</dbReference>
<dbReference type="InterPro" id="IPR002781">
    <property type="entry name" value="TM_pro_TauE-like"/>
</dbReference>
<dbReference type="Pfam" id="PF01925">
    <property type="entry name" value="TauE"/>
    <property type="match status" value="1"/>
</dbReference>
<feature type="transmembrane region" description="Helical" evidence="5">
    <location>
        <begin position="166"/>
        <end position="186"/>
    </location>
</feature>
<dbReference type="OrthoDB" id="7843147at2"/>
<feature type="transmembrane region" description="Helical" evidence="5">
    <location>
        <begin position="222"/>
        <end position="241"/>
    </location>
</feature>
<evidence type="ECO:0000313" key="7">
    <source>
        <dbReference type="Proteomes" id="UP000320876"/>
    </source>
</evidence>
<evidence type="ECO:0000313" key="6">
    <source>
        <dbReference type="EMBL" id="TQJ01067.1"/>
    </source>
</evidence>
<evidence type="ECO:0000256" key="4">
    <source>
        <dbReference type="ARBA" id="ARBA00023136"/>
    </source>
</evidence>
<feature type="transmembrane region" description="Helical" evidence="5">
    <location>
        <begin position="192"/>
        <end position="210"/>
    </location>
</feature>